<name>A0A2V3W5G8_9BACI</name>
<evidence type="ECO:0000256" key="4">
    <source>
        <dbReference type="ARBA" id="ARBA00023125"/>
    </source>
</evidence>
<comment type="function">
    <text evidence="1 6">Required for the transposition of the insertion element.</text>
</comment>
<dbReference type="PANTHER" id="PTHR33217:SF7">
    <property type="entry name" value="TRANSPOSASE FOR INSERTION SEQUENCE ELEMENT IS1081"/>
    <property type="match status" value="1"/>
</dbReference>
<dbReference type="GO" id="GO:0003677">
    <property type="term" value="F:DNA binding"/>
    <property type="evidence" value="ECO:0007669"/>
    <property type="project" value="UniProtKB-UniRule"/>
</dbReference>
<keyword evidence="4 6" id="KW-0238">DNA-binding</keyword>
<keyword evidence="3 6" id="KW-0815">Transposition</keyword>
<evidence type="ECO:0000256" key="2">
    <source>
        <dbReference type="ARBA" id="ARBA00010961"/>
    </source>
</evidence>
<evidence type="ECO:0000256" key="5">
    <source>
        <dbReference type="ARBA" id="ARBA00023172"/>
    </source>
</evidence>
<sequence length="279" mass="32167">MYISGVSRREVSQIVEELCGKSVSKYFVSSLTAQLDPMVSEWQNRSLSDKHFPYIMTDVIYIKIREHHRVVSKSCHIAVGISGDGECEIIGFMIQDEESDETWSLFFDSLKTRGLEGVEMVISDAQKGLVKAIKKSFINATWQRCQVHFMRNILSCIPKKESKPFREEVKALFKFTHIETARKAKNKLGSDYIDQSKYHKACEKLDEDFEAAFQYAVVGKGQSKLKSTNLLERLNEEVRCREIVIRIFPNHASANRLIGAVLIDRHEDWLSSTRKYIQF</sequence>
<gene>
    <name evidence="7" type="ORF">DES38_1132</name>
</gene>
<keyword evidence="8" id="KW-1185">Reference proteome</keyword>
<dbReference type="AlphaFoldDB" id="A0A2V3W5G8"/>
<dbReference type="Proteomes" id="UP000247922">
    <property type="component" value="Unassembled WGS sequence"/>
</dbReference>
<evidence type="ECO:0000313" key="8">
    <source>
        <dbReference type="Proteomes" id="UP000247922"/>
    </source>
</evidence>
<keyword evidence="6" id="KW-0814">Transposable element</keyword>
<evidence type="ECO:0000313" key="7">
    <source>
        <dbReference type="EMBL" id="PXW88271.1"/>
    </source>
</evidence>
<comment type="caution">
    <text evidence="7">The sequence shown here is derived from an EMBL/GenBank/DDBJ whole genome shotgun (WGS) entry which is preliminary data.</text>
</comment>
<reference evidence="7 8" key="1">
    <citation type="submission" date="2018-05" db="EMBL/GenBank/DDBJ databases">
        <title>Genomic Encyclopedia of Type Strains, Phase IV (KMG-IV): sequencing the most valuable type-strain genomes for metagenomic binning, comparative biology and taxonomic classification.</title>
        <authorList>
            <person name="Goeker M."/>
        </authorList>
    </citation>
    <scope>NUCLEOTIDE SEQUENCE [LARGE SCALE GENOMIC DNA]</scope>
    <source>
        <strain evidence="7 8">DSM 22440</strain>
    </source>
</reference>
<keyword evidence="5 6" id="KW-0233">DNA recombination</keyword>
<dbReference type="NCBIfam" id="NF033543">
    <property type="entry name" value="transpos_IS256"/>
    <property type="match status" value="1"/>
</dbReference>
<evidence type="ECO:0000256" key="1">
    <source>
        <dbReference type="ARBA" id="ARBA00002190"/>
    </source>
</evidence>
<dbReference type="Pfam" id="PF00872">
    <property type="entry name" value="Transposase_mut"/>
    <property type="match status" value="1"/>
</dbReference>
<evidence type="ECO:0000256" key="3">
    <source>
        <dbReference type="ARBA" id="ARBA00022578"/>
    </source>
</evidence>
<comment type="similarity">
    <text evidence="2 6">Belongs to the transposase mutator family.</text>
</comment>
<organism evidence="7 8">
    <name type="scientific">Streptohalobacillus salinus</name>
    <dbReference type="NCBI Taxonomy" id="621096"/>
    <lineage>
        <taxon>Bacteria</taxon>
        <taxon>Bacillati</taxon>
        <taxon>Bacillota</taxon>
        <taxon>Bacilli</taxon>
        <taxon>Bacillales</taxon>
        <taxon>Bacillaceae</taxon>
        <taxon>Streptohalobacillus</taxon>
    </lineage>
</organism>
<accession>A0A2V3W5G8</accession>
<dbReference type="GO" id="GO:0004803">
    <property type="term" value="F:transposase activity"/>
    <property type="evidence" value="ECO:0007669"/>
    <property type="project" value="UniProtKB-UniRule"/>
</dbReference>
<dbReference type="EMBL" id="QJJR01000013">
    <property type="protein sequence ID" value="PXW88271.1"/>
    <property type="molecule type" value="Genomic_DNA"/>
</dbReference>
<dbReference type="PANTHER" id="PTHR33217">
    <property type="entry name" value="TRANSPOSASE FOR INSERTION SEQUENCE ELEMENT IS1081"/>
    <property type="match status" value="1"/>
</dbReference>
<dbReference type="GO" id="GO:0006313">
    <property type="term" value="P:DNA transposition"/>
    <property type="evidence" value="ECO:0007669"/>
    <property type="project" value="UniProtKB-UniRule"/>
</dbReference>
<protein>
    <recommendedName>
        <fullName evidence="6">Mutator family transposase</fullName>
    </recommendedName>
</protein>
<evidence type="ECO:0000256" key="6">
    <source>
        <dbReference type="RuleBase" id="RU365089"/>
    </source>
</evidence>
<dbReference type="InterPro" id="IPR001207">
    <property type="entry name" value="Transposase_mutator"/>
</dbReference>
<proteinExistence type="inferred from homology"/>